<feature type="signal peptide" evidence="1">
    <location>
        <begin position="1"/>
        <end position="28"/>
    </location>
</feature>
<evidence type="ECO:0000313" key="3">
    <source>
        <dbReference type="EMBL" id="AHH95855.1"/>
    </source>
</evidence>
<dbReference type="Pfam" id="PF12697">
    <property type="entry name" value="Abhydrolase_6"/>
    <property type="match status" value="1"/>
</dbReference>
<dbReference type="Gene3D" id="3.40.50.1820">
    <property type="entry name" value="alpha/beta hydrolase"/>
    <property type="match status" value="1"/>
</dbReference>
<feature type="chain" id="PRO_5004872856" description="AB hydrolase-1 domain-containing protein" evidence="1">
    <location>
        <begin position="29"/>
        <end position="344"/>
    </location>
</feature>
<dbReference type="Proteomes" id="UP000019225">
    <property type="component" value="Chromosome"/>
</dbReference>
<evidence type="ECO:0000256" key="1">
    <source>
        <dbReference type="SAM" id="SignalP"/>
    </source>
</evidence>
<dbReference type="GO" id="GO:0003824">
    <property type="term" value="F:catalytic activity"/>
    <property type="evidence" value="ECO:0007669"/>
    <property type="project" value="UniProtKB-ARBA"/>
</dbReference>
<sequence length="344" mass="35975">MRFRRVTRVLALGLAALGIGLCTMPAQAEQSAGTTCQDLDLPVTLVGTQQTIYGKLCTPAGAHTVQVLVPGASYNSSYWDYPYTPETRSFRLAMNRAGYATLTLDRLGTGRSSRPASLLLTSFSQADVVHQVIQALRAGRGAPRFGKVVLGGHSVGSAITIIEAGTWHDVDAVLVTGLTHGINALGAVPIVGSLIPAKLDSRLAKAAGDLGYLTTAPGTRYASFHKPGLPVPGVDEADEATKDVFAPGEVVDTVLLGAVLPYSRKINVPVLLVMGNDPAFCGGLTAPDCGSAESLRKAEAPDYSAAAQLQTFVLRDYGHALNLAPDAPLYQAAVARWADTTVGH</sequence>
<keyword evidence="4" id="KW-1185">Reference proteome</keyword>
<dbReference type="EMBL" id="CP007155">
    <property type="protein sequence ID" value="AHH95855.1"/>
    <property type="molecule type" value="Genomic_DNA"/>
</dbReference>
<dbReference type="eggNOG" id="COG2267">
    <property type="taxonomic scope" value="Bacteria"/>
</dbReference>
<dbReference type="InterPro" id="IPR029058">
    <property type="entry name" value="AB_hydrolase_fold"/>
</dbReference>
<evidence type="ECO:0000259" key="2">
    <source>
        <dbReference type="Pfam" id="PF12697"/>
    </source>
</evidence>
<reference evidence="3 4" key="1">
    <citation type="journal article" date="2014" name="BMC Genomics">
        <title>Complete genome sequence of producer of the glycopeptide antibiotic Aculeximycin Kutzneria albida DSM 43870T, a representative of minor genus of Pseudonocardiaceae.</title>
        <authorList>
            <person name="Rebets Y."/>
            <person name="Tokovenko B."/>
            <person name="Lushchyk I."/>
            <person name="Ruckert C."/>
            <person name="Zaburannyi N."/>
            <person name="Bechthold A."/>
            <person name="Kalinowski J."/>
            <person name="Luzhetskyy A."/>
        </authorList>
    </citation>
    <scope>NUCLEOTIDE SEQUENCE [LARGE SCALE GENOMIC DNA]</scope>
    <source>
        <strain evidence="3">DSM 43870</strain>
    </source>
</reference>
<accession>W5W512</accession>
<dbReference type="SUPFAM" id="SSF53474">
    <property type="entry name" value="alpha/beta-Hydrolases"/>
    <property type="match status" value="1"/>
</dbReference>
<organism evidence="3 4">
    <name type="scientific">Kutzneria albida DSM 43870</name>
    <dbReference type="NCBI Taxonomy" id="1449976"/>
    <lineage>
        <taxon>Bacteria</taxon>
        <taxon>Bacillati</taxon>
        <taxon>Actinomycetota</taxon>
        <taxon>Actinomycetes</taxon>
        <taxon>Pseudonocardiales</taxon>
        <taxon>Pseudonocardiaceae</taxon>
        <taxon>Kutzneria</taxon>
    </lineage>
</organism>
<dbReference type="KEGG" id="kal:KALB_2487"/>
<proteinExistence type="predicted"/>
<protein>
    <recommendedName>
        <fullName evidence="2">AB hydrolase-1 domain-containing protein</fullName>
    </recommendedName>
</protein>
<feature type="domain" description="AB hydrolase-1" evidence="2">
    <location>
        <begin position="67"/>
        <end position="327"/>
    </location>
</feature>
<dbReference type="STRING" id="1449976.KALB_2487"/>
<gene>
    <name evidence="3" type="ORF">KALB_2487</name>
</gene>
<evidence type="ECO:0000313" key="4">
    <source>
        <dbReference type="Proteomes" id="UP000019225"/>
    </source>
</evidence>
<dbReference type="AlphaFoldDB" id="W5W512"/>
<name>W5W512_9PSEU</name>
<dbReference type="HOGENOM" id="CLU_034763_0_0_11"/>
<keyword evidence="1" id="KW-0732">Signal</keyword>
<dbReference type="InterPro" id="IPR000073">
    <property type="entry name" value="AB_hydrolase_1"/>
</dbReference>